<accession>A0A7X0HRF1</accession>
<organism evidence="1 2">
    <name type="scientific">Bacillus benzoevorans</name>
    <dbReference type="NCBI Taxonomy" id="1456"/>
    <lineage>
        <taxon>Bacteria</taxon>
        <taxon>Bacillati</taxon>
        <taxon>Bacillota</taxon>
        <taxon>Bacilli</taxon>
        <taxon>Bacillales</taxon>
        <taxon>Bacillaceae</taxon>
        <taxon>Bacillus</taxon>
    </lineage>
</organism>
<sequence length="41" mass="4730">MTIHVCPKCYAEGKLVEVKFIGNSGIVYWCDECKEAYEEDE</sequence>
<gene>
    <name evidence="1" type="ORF">HNR53_001984</name>
</gene>
<dbReference type="AlphaFoldDB" id="A0A7X0HRF1"/>
<dbReference type="RefSeq" id="WP_281391788.1">
    <property type="nucleotide sequence ID" value="NZ_JACHGK010000005.1"/>
</dbReference>
<protein>
    <submittedName>
        <fullName evidence="1">Uncharacterized protein (DUF983 family)</fullName>
    </submittedName>
</protein>
<proteinExistence type="predicted"/>
<reference evidence="1 2" key="1">
    <citation type="submission" date="2020-08" db="EMBL/GenBank/DDBJ databases">
        <title>Genomic Encyclopedia of Type Strains, Phase IV (KMG-IV): sequencing the most valuable type-strain genomes for metagenomic binning, comparative biology and taxonomic classification.</title>
        <authorList>
            <person name="Goeker M."/>
        </authorList>
    </citation>
    <scope>NUCLEOTIDE SEQUENCE [LARGE SCALE GENOMIC DNA]</scope>
    <source>
        <strain evidence="1 2">DSM 5391</strain>
    </source>
</reference>
<dbReference type="Proteomes" id="UP000531594">
    <property type="component" value="Unassembled WGS sequence"/>
</dbReference>
<evidence type="ECO:0000313" key="2">
    <source>
        <dbReference type="Proteomes" id="UP000531594"/>
    </source>
</evidence>
<dbReference type="EMBL" id="JACHGK010000005">
    <property type="protein sequence ID" value="MBB6445366.1"/>
    <property type="molecule type" value="Genomic_DNA"/>
</dbReference>
<evidence type="ECO:0000313" key="1">
    <source>
        <dbReference type="EMBL" id="MBB6445366.1"/>
    </source>
</evidence>
<name>A0A7X0HRF1_9BACI</name>
<keyword evidence="2" id="KW-1185">Reference proteome</keyword>
<comment type="caution">
    <text evidence="1">The sequence shown here is derived from an EMBL/GenBank/DDBJ whole genome shotgun (WGS) entry which is preliminary data.</text>
</comment>